<evidence type="ECO:0000313" key="2">
    <source>
        <dbReference type="EMBL" id="CAA9524352.1"/>
    </source>
</evidence>
<name>A0A6J4TIS9_9ACTN</name>
<feature type="compositionally biased region" description="Basic and acidic residues" evidence="1">
    <location>
        <begin position="170"/>
        <end position="183"/>
    </location>
</feature>
<feature type="compositionally biased region" description="Basic residues" evidence="1">
    <location>
        <begin position="322"/>
        <end position="332"/>
    </location>
</feature>
<proteinExistence type="predicted"/>
<feature type="compositionally biased region" description="Low complexity" evidence="1">
    <location>
        <begin position="343"/>
        <end position="356"/>
    </location>
</feature>
<feature type="compositionally biased region" description="Basic and acidic residues" evidence="1">
    <location>
        <begin position="11"/>
        <end position="28"/>
    </location>
</feature>
<reference evidence="2" key="1">
    <citation type="submission" date="2020-02" db="EMBL/GenBank/DDBJ databases">
        <authorList>
            <person name="Meier V. D."/>
        </authorList>
    </citation>
    <scope>NUCLEOTIDE SEQUENCE</scope>
    <source>
        <strain evidence="2">AVDCRST_MAG13</strain>
    </source>
</reference>
<feature type="compositionally biased region" description="Basic and acidic residues" evidence="1">
    <location>
        <begin position="95"/>
        <end position="109"/>
    </location>
</feature>
<feature type="compositionally biased region" description="Basic and acidic residues" evidence="1">
    <location>
        <begin position="244"/>
        <end position="262"/>
    </location>
</feature>
<feature type="compositionally biased region" description="Low complexity" evidence="1">
    <location>
        <begin position="311"/>
        <end position="321"/>
    </location>
</feature>
<feature type="non-terminal residue" evidence="2">
    <location>
        <position position="356"/>
    </location>
</feature>
<feature type="region of interest" description="Disordered" evidence="1">
    <location>
        <begin position="1"/>
        <end position="356"/>
    </location>
</feature>
<dbReference type="EC" id="6.1.1.12" evidence="2"/>
<dbReference type="AlphaFoldDB" id="A0A6J4TIS9"/>
<dbReference type="GO" id="GO:0050560">
    <property type="term" value="F:aspartate-tRNA(Asn) ligase activity"/>
    <property type="evidence" value="ECO:0007669"/>
    <property type="project" value="UniProtKB-EC"/>
</dbReference>
<feature type="compositionally biased region" description="Low complexity" evidence="1">
    <location>
        <begin position="190"/>
        <end position="230"/>
    </location>
</feature>
<feature type="non-terminal residue" evidence="2">
    <location>
        <position position="1"/>
    </location>
</feature>
<dbReference type="EC" id="6.1.1.23" evidence="2"/>
<feature type="compositionally biased region" description="Basic residues" evidence="1">
    <location>
        <begin position="37"/>
        <end position="48"/>
    </location>
</feature>
<organism evidence="2">
    <name type="scientific">uncultured Solirubrobacteraceae bacterium</name>
    <dbReference type="NCBI Taxonomy" id="1162706"/>
    <lineage>
        <taxon>Bacteria</taxon>
        <taxon>Bacillati</taxon>
        <taxon>Actinomycetota</taxon>
        <taxon>Thermoleophilia</taxon>
        <taxon>Solirubrobacterales</taxon>
        <taxon>Solirubrobacteraceae</taxon>
        <taxon>environmental samples</taxon>
    </lineage>
</organism>
<feature type="compositionally biased region" description="Basic residues" evidence="1">
    <location>
        <begin position="263"/>
        <end position="274"/>
    </location>
</feature>
<accession>A0A6J4TIS9</accession>
<dbReference type="GO" id="GO:0004815">
    <property type="term" value="F:aspartate-tRNA ligase activity"/>
    <property type="evidence" value="ECO:0007669"/>
    <property type="project" value="UniProtKB-EC"/>
</dbReference>
<protein>
    <submittedName>
        <fullName evidence="2">Aspartyl-tRNA synthetase @ Aspartyl-tRNA(Asn) synthetase</fullName>
        <ecNumber evidence="2">6.1.1.12</ecNumber>
        <ecNumber evidence="2">6.1.1.23</ecNumber>
    </submittedName>
</protein>
<gene>
    <name evidence="2" type="ORF">AVDCRST_MAG13-3602</name>
</gene>
<feature type="compositionally biased region" description="Basic residues" evidence="1">
    <location>
        <begin position="231"/>
        <end position="243"/>
    </location>
</feature>
<evidence type="ECO:0000256" key="1">
    <source>
        <dbReference type="SAM" id="MobiDB-lite"/>
    </source>
</evidence>
<keyword evidence="2" id="KW-0436">Ligase</keyword>
<feature type="compositionally biased region" description="Basic and acidic residues" evidence="1">
    <location>
        <begin position="333"/>
        <end position="342"/>
    </location>
</feature>
<dbReference type="EMBL" id="CADCVO010000560">
    <property type="protein sequence ID" value="CAA9524352.1"/>
    <property type="molecule type" value="Genomic_DNA"/>
</dbReference>
<feature type="compositionally biased region" description="Basic and acidic residues" evidence="1">
    <location>
        <begin position="49"/>
        <end position="65"/>
    </location>
</feature>
<sequence>EAVPAGQPLPRRVDRGAHEGARRDERTRVGVGPSPSRPRRPHLHRPARPLRDRPARLPSGHERRGVRPRRAPALRARGLGRGPRRRARGGQRQPEPGHGRDRAGGDRDGGPGGIRHAAVPARRGRPRRRDAAPDPPRPRPAPRRHARRARPAPRRHRHHAPRARRAGLPRGRDADPHPLDPRGRARLPRARAPAARFVVRAAPVPAALQAAPDDGRLRALLPDRPLLPRRGPARRPPARVHPARPRDVLRGGGGRHRDDGSRHGRGLRHGRLGHARPAVAADDLRRGGPALRHRPAGHALRPGDPRPLRPPARLGLQGLRVRAGRRRRRARDQRRAAHHEPVGARGPQRGRPAPRR</sequence>
<keyword evidence="2" id="KW-0030">Aminoacyl-tRNA synthetase</keyword>
<feature type="compositionally biased region" description="Basic residues" evidence="1">
    <location>
        <begin position="140"/>
        <end position="167"/>
    </location>
</feature>